<proteinExistence type="predicted"/>
<dbReference type="AlphaFoldDB" id="A0A1D2VEB5"/>
<dbReference type="EMBL" id="KV454484">
    <property type="protein sequence ID" value="ODV59949.1"/>
    <property type="molecule type" value="Genomic_DNA"/>
</dbReference>
<evidence type="ECO:0000313" key="2">
    <source>
        <dbReference type="Proteomes" id="UP000095038"/>
    </source>
</evidence>
<reference evidence="2" key="1">
    <citation type="submission" date="2016-05" db="EMBL/GenBank/DDBJ databases">
        <title>Comparative genomics of biotechnologically important yeasts.</title>
        <authorList>
            <consortium name="DOE Joint Genome Institute"/>
            <person name="Riley R."/>
            <person name="Haridas S."/>
            <person name="Wolfe K.H."/>
            <person name="Lopes M.R."/>
            <person name="Hittinger C.T."/>
            <person name="Goker M."/>
            <person name="Salamov A."/>
            <person name="Wisecaver J."/>
            <person name="Long T.M."/>
            <person name="Aerts A.L."/>
            <person name="Barry K."/>
            <person name="Choi C."/>
            <person name="Clum A."/>
            <person name="Coughlan A.Y."/>
            <person name="Deshpande S."/>
            <person name="Douglass A.P."/>
            <person name="Hanson S.J."/>
            <person name="Klenk H.-P."/>
            <person name="Labutti K."/>
            <person name="Lapidus A."/>
            <person name="Lindquist E."/>
            <person name="Lipzen A."/>
            <person name="Meier-Kolthoff J.P."/>
            <person name="Ohm R.A."/>
            <person name="Otillar R.P."/>
            <person name="Pangilinan J."/>
            <person name="Peng Y."/>
            <person name="Rokas A."/>
            <person name="Rosa C.A."/>
            <person name="Scheuner C."/>
            <person name="Sibirny A.A."/>
            <person name="Slot J.C."/>
            <person name="Stielow J.B."/>
            <person name="Sun H."/>
            <person name="Kurtzman C.P."/>
            <person name="Blackwell M."/>
            <person name="Grigoriev I.V."/>
            <person name="Jeffries T.W."/>
        </authorList>
    </citation>
    <scope>NUCLEOTIDE SEQUENCE [LARGE SCALE GENOMIC DNA]</scope>
    <source>
        <strain evidence="2">DSM 1968</strain>
    </source>
</reference>
<dbReference type="GeneID" id="30967286"/>
<organism evidence="1 2">
    <name type="scientific">Ascoidea rubescens DSM 1968</name>
    <dbReference type="NCBI Taxonomy" id="1344418"/>
    <lineage>
        <taxon>Eukaryota</taxon>
        <taxon>Fungi</taxon>
        <taxon>Dikarya</taxon>
        <taxon>Ascomycota</taxon>
        <taxon>Saccharomycotina</taxon>
        <taxon>Saccharomycetes</taxon>
        <taxon>Ascoideaceae</taxon>
        <taxon>Ascoidea</taxon>
    </lineage>
</organism>
<accession>A0A1D2VEB5</accession>
<protein>
    <submittedName>
        <fullName evidence="1">Uncharacterized protein</fullName>
    </submittedName>
</protein>
<dbReference type="Proteomes" id="UP000095038">
    <property type="component" value="Unassembled WGS sequence"/>
</dbReference>
<dbReference type="RefSeq" id="XP_020046256.1">
    <property type="nucleotide sequence ID" value="XM_020193650.1"/>
</dbReference>
<name>A0A1D2VEB5_9ASCO</name>
<keyword evidence="2" id="KW-1185">Reference proteome</keyword>
<sequence>MYGSFSIIDDNNFDTKFPISNDNNDDDDDDNQFLKSQFEFSLNNLKPFLSKLLNIRKSMKINELNDNFKEFQNQFYKIEIFDKFKYCDLLINRDKTYSRDDFLHLIKYLKLKSFIYQIDYRIFLYYDEKLKFYLQFQENGLKNSLENEKISKDYKILVDSYFEKLNSCFKSSLEIINCLIFFFSYKNEELKNYNIILIPLFLNLVRNVINIHLSFAIRIMIFKAIKSEKTNDCDKLERKLELDNDSIILSEIFKQIIKMIEKVLKILEEKKFRKYYWTLRISVMFSFILKLINKDDKKSESENENQKKKGKEKDKIFGFKITDIFDVREFITKVSDENEEASHLLNEYDFKIQQIFPNPKYHEAMTKFIRSNDKGYYKVYETFLKYEQLESLADEDKTEPRNTEFPVGSQIKESKAICFNESEKHYTLFRDHRLNKEFRVSQKQEEKTHSVNINNELIGLLDHISFDQL</sequence>
<evidence type="ECO:0000313" key="1">
    <source>
        <dbReference type="EMBL" id="ODV59949.1"/>
    </source>
</evidence>
<gene>
    <name evidence="1" type="ORF">ASCRUDRAFT_76868</name>
</gene>
<dbReference type="InParanoid" id="A0A1D2VEB5"/>